<dbReference type="AlphaFoldDB" id="A0A6N7XX70"/>
<sequence length="277" mass="31690">MKIATLIENKPGDREELYTEYGLSIYIEVDGNKILFDTGQSGDFIDNAKDLDIDLKDLDYVIISHGHYDHSGGFERLIKEINPSINLYLGNGFFNKKYNLMESGEYEYVGNPFEEQFLSENNIQVKYINEDILNITENLIVFTNFNRNQEFENTNQNMYLKEDEEYKKDMFLEEVSLGIKTNRGLVVIVGCSHAGIVNILDTIIERIDMNIYGVIGGTHLVEENDEKINKIIEYLKEKDIELIGACHCTGKQGETMLSQGLEGSFIDNNTGDILYIE</sequence>
<protein>
    <submittedName>
        <fullName evidence="2">MBL fold metallo-hydrolase</fullName>
    </submittedName>
</protein>
<dbReference type="Pfam" id="PF00753">
    <property type="entry name" value="Lactamase_B"/>
    <property type="match status" value="1"/>
</dbReference>
<dbReference type="GO" id="GO:0016740">
    <property type="term" value="F:transferase activity"/>
    <property type="evidence" value="ECO:0007669"/>
    <property type="project" value="TreeGrafter"/>
</dbReference>
<dbReference type="SUPFAM" id="SSF56281">
    <property type="entry name" value="Metallo-hydrolase/oxidoreductase"/>
    <property type="match status" value="1"/>
</dbReference>
<dbReference type="EMBL" id="VUNQ01000003">
    <property type="protein sequence ID" value="MSU00400.1"/>
    <property type="molecule type" value="Genomic_DNA"/>
</dbReference>
<gene>
    <name evidence="2" type="ORF">FYJ83_02830</name>
</gene>
<dbReference type="CDD" id="cd07713">
    <property type="entry name" value="DHPS-like_MBL-fold"/>
    <property type="match status" value="1"/>
</dbReference>
<dbReference type="InterPro" id="IPR041712">
    <property type="entry name" value="DHPS-like_MBL-fold"/>
</dbReference>
<accession>A0A6N7XX70</accession>
<organism evidence="2 3">
    <name type="scientific">Tissierella pigra</name>
    <dbReference type="NCBI Taxonomy" id="2607614"/>
    <lineage>
        <taxon>Bacteria</taxon>
        <taxon>Bacillati</taxon>
        <taxon>Bacillota</taxon>
        <taxon>Tissierellia</taxon>
        <taxon>Tissierellales</taxon>
        <taxon>Tissierellaceae</taxon>
        <taxon>Tissierella</taxon>
    </lineage>
</organism>
<evidence type="ECO:0000259" key="1">
    <source>
        <dbReference type="Pfam" id="PF00753"/>
    </source>
</evidence>
<keyword evidence="3" id="KW-1185">Reference proteome</keyword>
<dbReference type="Gene3D" id="3.60.15.10">
    <property type="entry name" value="Ribonuclease Z/Hydroxyacylglutathione hydrolase-like"/>
    <property type="match status" value="1"/>
</dbReference>
<dbReference type="InterPro" id="IPR052926">
    <property type="entry name" value="Metallo-beta-lactamase_dom"/>
</dbReference>
<feature type="domain" description="Metallo-beta-lactamase" evidence="1">
    <location>
        <begin position="21"/>
        <end position="83"/>
    </location>
</feature>
<dbReference type="Proteomes" id="UP000469523">
    <property type="component" value="Unassembled WGS sequence"/>
</dbReference>
<reference evidence="2 3" key="1">
    <citation type="submission" date="2019-09" db="EMBL/GenBank/DDBJ databases">
        <title>In-depth cultivation of the pig gut microbiome towards novel bacterial diversity and tailored functional studies.</title>
        <authorList>
            <person name="Wylensek D."/>
            <person name="Hitch T.C.A."/>
            <person name="Clavel T."/>
        </authorList>
    </citation>
    <scope>NUCLEOTIDE SEQUENCE [LARGE SCALE GENOMIC DNA]</scope>
    <source>
        <strain evidence="2 3">WCA3-693-APC-4?</strain>
    </source>
</reference>
<dbReference type="InterPro" id="IPR036866">
    <property type="entry name" value="RibonucZ/Hydroxyglut_hydro"/>
</dbReference>
<dbReference type="PANTHER" id="PTHR13754:SF13">
    <property type="entry name" value="METALLO-BETA-LACTAMASE SUPERFAMILY PROTEIN (AFU_ORTHOLOGUE AFUA_3G07630)"/>
    <property type="match status" value="1"/>
</dbReference>
<proteinExistence type="predicted"/>
<dbReference type="PANTHER" id="PTHR13754">
    <property type="entry name" value="METALLO-BETA-LACTAMASE SUPERFAMILY PROTEIN"/>
    <property type="match status" value="1"/>
</dbReference>
<dbReference type="GO" id="GO:0016787">
    <property type="term" value="F:hydrolase activity"/>
    <property type="evidence" value="ECO:0007669"/>
    <property type="project" value="UniProtKB-KW"/>
</dbReference>
<evidence type="ECO:0000313" key="2">
    <source>
        <dbReference type="EMBL" id="MSU00400.1"/>
    </source>
</evidence>
<comment type="caution">
    <text evidence="2">The sequence shown here is derived from an EMBL/GenBank/DDBJ whole genome shotgun (WGS) entry which is preliminary data.</text>
</comment>
<evidence type="ECO:0000313" key="3">
    <source>
        <dbReference type="Proteomes" id="UP000469523"/>
    </source>
</evidence>
<dbReference type="InterPro" id="IPR001279">
    <property type="entry name" value="Metallo-B-lactamas"/>
</dbReference>
<dbReference type="RefSeq" id="WP_154438827.1">
    <property type="nucleotide sequence ID" value="NZ_VUNQ01000003.1"/>
</dbReference>
<keyword evidence="2" id="KW-0378">Hydrolase</keyword>
<name>A0A6N7XX70_9FIRM</name>